<keyword evidence="6 8" id="KW-1133">Transmembrane helix</keyword>
<dbReference type="Gene3D" id="1.10.3720.10">
    <property type="entry name" value="MetI-like"/>
    <property type="match status" value="1"/>
</dbReference>
<sequence>MNDIYRHQNEPWWVRRASGIDQVVRYAGVLSILFGVVVLVVLFGQALIEGFPRLQLEFFTSFPSRIASQAGILSAWVGTIWVIVLCALMAVPLGVMTALYLEEYSSRHLLSRILEINIANLAGVPSIIYGLLGLGLFVRLLALGRSVLAGAGTLALLILPIVILATREALRAVPHSLREGSYALGASRWQTIWHQVLPAAFPSILTGIILAVSRAVGETAPLIMIGALTYIAFLPQSVRDPFTVLPIQVFNWVSRPQQAFTANAAAGVVVLLGITLTINAVAIWLRHRYQQKI</sequence>
<dbReference type="PANTHER" id="PTHR43470:SF5">
    <property type="entry name" value="PHOSPHATE TRANSPORT SYSTEM PERMEASE PROTEIN PSTA"/>
    <property type="match status" value="1"/>
</dbReference>
<keyword evidence="5 8" id="KW-0812">Transmembrane</keyword>
<dbReference type="NCBIfam" id="TIGR00974">
    <property type="entry name" value="3a0107s02c"/>
    <property type="match status" value="1"/>
</dbReference>
<dbReference type="CDD" id="cd06261">
    <property type="entry name" value="TM_PBP2"/>
    <property type="match status" value="1"/>
</dbReference>
<feature type="transmembrane region" description="Helical" evidence="8">
    <location>
        <begin position="147"/>
        <end position="166"/>
    </location>
</feature>
<name>A0A1G1X4R8_9BACT</name>
<feature type="transmembrane region" description="Helical" evidence="8">
    <location>
        <begin position="72"/>
        <end position="101"/>
    </location>
</feature>
<comment type="caution">
    <text evidence="10">The sequence shown here is derived from an EMBL/GenBank/DDBJ whole genome shotgun (WGS) entry which is preliminary data.</text>
</comment>
<feature type="transmembrane region" description="Helical" evidence="8">
    <location>
        <begin position="258"/>
        <end position="285"/>
    </location>
</feature>
<feature type="domain" description="ABC transmembrane type-1" evidence="9">
    <location>
        <begin position="76"/>
        <end position="282"/>
    </location>
</feature>
<dbReference type="GO" id="GO:0035435">
    <property type="term" value="P:phosphate ion transmembrane transport"/>
    <property type="evidence" value="ECO:0007669"/>
    <property type="project" value="InterPro"/>
</dbReference>
<evidence type="ECO:0000313" key="10">
    <source>
        <dbReference type="EMBL" id="OGY34327.1"/>
    </source>
</evidence>
<proteinExistence type="inferred from homology"/>
<comment type="subcellular location">
    <subcellularLocation>
        <location evidence="1 8">Cell membrane</location>
        <topology evidence="1 8">Multi-pass membrane protein</topology>
    </subcellularLocation>
</comment>
<dbReference type="GO" id="GO:0005886">
    <property type="term" value="C:plasma membrane"/>
    <property type="evidence" value="ECO:0007669"/>
    <property type="project" value="UniProtKB-SubCell"/>
</dbReference>
<dbReference type="GO" id="GO:0005315">
    <property type="term" value="F:phosphate transmembrane transporter activity"/>
    <property type="evidence" value="ECO:0007669"/>
    <property type="project" value="InterPro"/>
</dbReference>
<dbReference type="InterPro" id="IPR005672">
    <property type="entry name" value="Phosphate_PstA"/>
</dbReference>
<evidence type="ECO:0000256" key="8">
    <source>
        <dbReference type="RuleBase" id="RU363043"/>
    </source>
</evidence>
<feature type="transmembrane region" description="Helical" evidence="8">
    <location>
        <begin position="26"/>
        <end position="51"/>
    </location>
</feature>
<feature type="transmembrane region" description="Helical" evidence="8">
    <location>
        <begin position="121"/>
        <end position="140"/>
    </location>
</feature>
<evidence type="ECO:0000256" key="5">
    <source>
        <dbReference type="ARBA" id="ARBA00022692"/>
    </source>
</evidence>
<dbReference type="Pfam" id="PF00528">
    <property type="entry name" value="BPD_transp_1"/>
    <property type="match status" value="1"/>
</dbReference>
<evidence type="ECO:0000256" key="4">
    <source>
        <dbReference type="ARBA" id="ARBA00022475"/>
    </source>
</evidence>
<gene>
    <name evidence="10" type="ORF">A3D99_04665</name>
</gene>
<evidence type="ECO:0000313" key="11">
    <source>
        <dbReference type="Proteomes" id="UP000177528"/>
    </source>
</evidence>
<evidence type="ECO:0000256" key="3">
    <source>
        <dbReference type="ARBA" id="ARBA00022448"/>
    </source>
</evidence>
<dbReference type="AlphaFoldDB" id="A0A1G1X4R8"/>
<keyword evidence="4 8" id="KW-1003">Cell membrane</keyword>
<dbReference type="PROSITE" id="PS50928">
    <property type="entry name" value="ABC_TM1"/>
    <property type="match status" value="1"/>
</dbReference>
<dbReference type="InterPro" id="IPR035906">
    <property type="entry name" value="MetI-like_sf"/>
</dbReference>
<evidence type="ECO:0000256" key="1">
    <source>
        <dbReference type="ARBA" id="ARBA00004651"/>
    </source>
</evidence>
<keyword evidence="3" id="KW-0813">Transport</keyword>
<comment type="similarity">
    <text evidence="2 8">Belongs to the binding-protein-dependent transport system permease family. CysTW subfamily.</text>
</comment>
<accession>A0A1G1X4R8</accession>
<keyword evidence="7 8" id="KW-0472">Membrane</keyword>
<reference evidence="10 11" key="1">
    <citation type="journal article" date="2016" name="Nat. Commun.">
        <title>Thousands of microbial genomes shed light on interconnected biogeochemical processes in an aquifer system.</title>
        <authorList>
            <person name="Anantharaman K."/>
            <person name="Brown C.T."/>
            <person name="Hug L.A."/>
            <person name="Sharon I."/>
            <person name="Castelle C.J."/>
            <person name="Probst A.J."/>
            <person name="Thomas B.C."/>
            <person name="Singh A."/>
            <person name="Wilkins M.J."/>
            <person name="Karaoz U."/>
            <person name="Brodie E.L."/>
            <person name="Williams K.H."/>
            <person name="Hubbard S.S."/>
            <person name="Banfield J.F."/>
        </authorList>
    </citation>
    <scope>NUCLEOTIDE SEQUENCE [LARGE SCALE GENOMIC DNA]</scope>
</reference>
<protein>
    <recommendedName>
        <fullName evidence="8">Phosphate transport system permease protein PstA</fullName>
    </recommendedName>
</protein>
<evidence type="ECO:0000256" key="2">
    <source>
        <dbReference type="ARBA" id="ARBA00007069"/>
    </source>
</evidence>
<dbReference type="EMBL" id="MHHR01000016">
    <property type="protein sequence ID" value="OGY34327.1"/>
    <property type="molecule type" value="Genomic_DNA"/>
</dbReference>
<evidence type="ECO:0000259" key="9">
    <source>
        <dbReference type="PROSITE" id="PS50928"/>
    </source>
</evidence>
<feature type="transmembrane region" description="Helical" evidence="8">
    <location>
        <begin position="219"/>
        <end position="238"/>
    </location>
</feature>
<dbReference type="Proteomes" id="UP000177528">
    <property type="component" value="Unassembled WGS sequence"/>
</dbReference>
<evidence type="ECO:0000256" key="7">
    <source>
        <dbReference type="ARBA" id="ARBA00023136"/>
    </source>
</evidence>
<evidence type="ECO:0000256" key="6">
    <source>
        <dbReference type="ARBA" id="ARBA00022989"/>
    </source>
</evidence>
<organism evidence="10 11">
    <name type="scientific">Candidatus Andersenbacteria bacterium RIFCSPHIGHO2_12_FULL_45_11</name>
    <dbReference type="NCBI Taxonomy" id="1797281"/>
    <lineage>
        <taxon>Bacteria</taxon>
        <taxon>Candidatus Anderseniibacteriota</taxon>
    </lineage>
</organism>
<dbReference type="SUPFAM" id="SSF161098">
    <property type="entry name" value="MetI-like"/>
    <property type="match status" value="1"/>
</dbReference>
<dbReference type="PANTHER" id="PTHR43470">
    <property type="entry name" value="PHOSPHATE TRANSPORT SYSTEM PERMEASE PROTEIN PSTA-RELATED"/>
    <property type="match status" value="1"/>
</dbReference>
<dbReference type="InterPro" id="IPR000515">
    <property type="entry name" value="MetI-like"/>
</dbReference>